<sequence>MSVKIKFIFDGLDPEGYGAIRDICYGSMMNGARYSFPSLSLVGNIFGSISSSNGNWNNAFVKSVRSYSPDVDGRHNPIELEEEVWERMKLVAESNKEVFWPVTFGEEEKDGKFFEVSLDCPADQFWFCINTIRCVHDTYICNTDFFPQVSEIVGVWKALLIFGGYRFNKVWNESKIRVSPVERPSWTCIWSPCFANKDFVTTLLKSPESLCNKLEPLRADDKDLVTVSRMALGFEEEEWNDEDPRWEGPMTALFQEGFDKKRHSLTFSETLQALEVTDEEIEKLRKFIFI</sequence>
<evidence type="ECO:0000313" key="2">
    <source>
        <dbReference type="Proteomes" id="UP000319466"/>
    </source>
</evidence>
<evidence type="ECO:0000313" key="1">
    <source>
        <dbReference type="EMBL" id="QDH46506.1"/>
    </source>
</evidence>
<organism evidence="1 2">
    <name type="scientific">Aeromonas phage LAh_6</name>
    <dbReference type="NCBI Taxonomy" id="2591030"/>
    <lineage>
        <taxon>Viruses</taxon>
        <taxon>Duplodnaviria</taxon>
        <taxon>Heunggongvirae</taxon>
        <taxon>Uroviricota</taxon>
        <taxon>Caudoviricetes</taxon>
        <taxon>Grimontviridae</taxon>
        <taxon>Lahexavirus</taxon>
        <taxon>Lahexavirus LAh6</taxon>
    </lineage>
</organism>
<gene>
    <name evidence="1" type="ORF">LAh6_116</name>
</gene>
<name>A0A513ZZT2_9CAUD</name>
<reference evidence="1 2" key="1">
    <citation type="submission" date="2019-04" db="EMBL/GenBank/DDBJ databases">
        <title>Novel bacteriophages capable of disrupting biofilms from clinical strains of Aeromonas hydrophila with intrinsic antibiotic resistance.</title>
        <authorList>
            <person name="Kabwe M."/>
            <person name="Brown T.L."/>
            <person name="Speirs L."/>
            <person name="Ku H."/>
            <person name="Leach M."/>
            <person name="Chan H.T."/>
            <person name="Petrovski S."/>
            <person name="Lock P."/>
            <person name="Tucci J."/>
        </authorList>
    </citation>
    <scope>NUCLEOTIDE SEQUENCE [LARGE SCALE GENOMIC DNA]</scope>
</reference>
<dbReference type="Proteomes" id="UP000319466">
    <property type="component" value="Segment"/>
</dbReference>
<dbReference type="EMBL" id="MK838112">
    <property type="protein sequence ID" value="QDH46506.1"/>
    <property type="molecule type" value="Genomic_DNA"/>
</dbReference>
<accession>A0A513ZZT2</accession>
<keyword evidence="2" id="KW-1185">Reference proteome</keyword>
<protein>
    <submittedName>
        <fullName evidence="1">Uncharacterized protein</fullName>
    </submittedName>
</protein>
<proteinExistence type="predicted"/>